<evidence type="ECO:0000256" key="4">
    <source>
        <dbReference type="ARBA" id="ARBA00022563"/>
    </source>
</evidence>
<dbReference type="GO" id="GO:0006730">
    <property type="term" value="P:one-carbon metabolic process"/>
    <property type="evidence" value="ECO:0007669"/>
    <property type="project" value="UniProtKB-KW"/>
</dbReference>
<dbReference type="ExpressionAtlas" id="A0A0R0L608">
    <property type="expression patterns" value="baseline and differential"/>
</dbReference>
<dbReference type="SUPFAM" id="SSF53244">
    <property type="entry name" value="MurD-like peptide ligases, peptide-binding domain"/>
    <property type="match status" value="1"/>
</dbReference>
<name>A0A0R0L608_SOYBN</name>
<dbReference type="InterPro" id="IPR036615">
    <property type="entry name" value="Mur_ligase_C_dom_sf"/>
</dbReference>
<reference evidence="13 14" key="1">
    <citation type="journal article" date="2010" name="Nature">
        <title>Genome sequence of the palaeopolyploid soybean.</title>
        <authorList>
            <person name="Schmutz J."/>
            <person name="Cannon S.B."/>
            <person name="Schlueter J."/>
            <person name="Ma J."/>
            <person name="Mitros T."/>
            <person name="Nelson W."/>
            <person name="Hyten D.L."/>
            <person name="Song Q."/>
            <person name="Thelen J.J."/>
            <person name="Cheng J."/>
            <person name="Xu D."/>
            <person name="Hellsten U."/>
            <person name="May G.D."/>
            <person name="Yu Y."/>
            <person name="Sakurai T."/>
            <person name="Umezawa T."/>
            <person name="Bhattacharyya M.K."/>
            <person name="Sandhu D."/>
            <person name="Valliyodan B."/>
            <person name="Lindquist E."/>
            <person name="Peto M."/>
            <person name="Grant D."/>
            <person name="Shu S."/>
            <person name="Goodstein D."/>
            <person name="Barry K."/>
            <person name="Futrell-Griggs M."/>
            <person name="Abernathy B."/>
            <person name="Du J."/>
            <person name="Tian Z."/>
            <person name="Zhu L."/>
            <person name="Gill N."/>
            <person name="Joshi T."/>
            <person name="Libault M."/>
            <person name="Sethuraman A."/>
            <person name="Zhang X.-C."/>
            <person name="Shinozaki K."/>
            <person name="Nguyen H.T."/>
            <person name="Wing R.A."/>
            <person name="Cregan P."/>
            <person name="Specht J."/>
            <person name="Grimwood J."/>
            <person name="Rokhsar D."/>
            <person name="Stacey G."/>
            <person name="Shoemaker R.C."/>
            <person name="Jackson S.A."/>
        </authorList>
    </citation>
    <scope>NUCLEOTIDE SEQUENCE [LARGE SCALE GENOMIC DNA]</scope>
    <source>
        <strain evidence="14">cv. Williams 82</strain>
        <tissue evidence="13">Callus</tissue>
    </source>
</reference>
<keyword evidence="6" id="KW-0479">Metal-binding</keyword>
<evidence type="ECO:0000256" key="6">
    <source>
        <dbReference type="ARBA" id="ARBA00022723"/>
    </source>
</evidence>
<evidence type="ECO:0000256" key="12">
    <source>
        <dbReference type="ARBA" id="ARBA00047493"/>
    </source>
</evidence>
<protein>
    <recommendedName>
        <fullName evidence="3">tetrahydrofolate synthase</fullName>
        <ecNumber evidence="3">6.3.2.17</ecNumber>
    </recommendedName>
    <alternativeName>
        <fullName evidence="11">Folylpoly-gamma-glutamate synthetase</fullName>
    </alternativeName>
    <alternativeName>
        <fullName evidence="10">Tetrahydrofolylpolyglutamate synthase</fullName>
    </alternativeName>
</protein>
<gene>
    <name evidence="14" type="primary">LOC100527932</name>
    <name evidence="13" type="ORF">GLYMA_02G191500</name>
</gene>
<keyword evidence="7" id="KW-0547">Nucleotide-binding</keyword>
<organism evidence="13">
    <name type="scientific">Glycine max</name>
    <name type="common">Soybean</name>
    <name type="synonym">Glycine hispida</name>
    <dbReference type="NCBI Taxonomy" id="3847"/>
    <lineage>
        <taxon>Eukaryota</taxon>
        <taxon>Viridiplantae</taxon>
        <taxon>Streptophyta</taxon>
        <taxon>Embryophyta</taxon>
        <taxon>Tracheophyta</taxon>
        <taxon>Spermatophyta</taxon>
        <taxon>Magnoliopsida</taxon>
        <taxon>eudicotyledons</taxon>
        <taxon>Gunneridae</taxon>
        <taxon>Pentapetalae</taxon>
        <taxon>rosids</taxon>
        <taxon>fabids</taxon>
        <taxon>Fabales</taxon>
        <taxon>Fabaceae</taxon>
        <taxon>Papilionoideae</taxon>
        <taxon>50 kb inversion clade</taxon>
        <taxon>NPAAA clade</taxon>
        <taxon>indigoferoid/millettioid clade</taxon>
        <taxon>Phaseoleae</taxon>
        <taxon>Glycine</taxon>
        <taxon>Glycine subgen. Soja</taxon>
    </lineage>
</organism>
<reference evidence="13" key="3">
    <citation type="submission" date="2018-07" db="EMBL/GenBank/DDBJ databases">
        <title>WGS assembly of Glycine max.</title>
        <authorList>
            <person name="Schmutz J."/>
            <person name="Cannon S."/>
            <person name="Schlueter J."/>
            <person name="Ma J."/>
            <person name="Mitros T."/>
            <person name="Nelson W."/>
            <person name="Hyten D."/>
            <person name="Song Q."/>
            <person name="Thelen J."/>
            <person name="Cheng J."/>
            <person name="Xu D."/>
            <person name="Hellsten U."/>
            <person name="May G."/>
            <person name="Yu Y."/>
            <person name="Sakurai T."/>
            <person name="Umezawa T."/>
            <person name="Bhattacharyya M."/>
            <person name="Sandhu D."/>
            <person name="Valliyodan B."/>
            <person name="Lindquist E."/>
            <person name="Peto M."/>
            <person name="Grant D."/>
            <person name="Shu S."/>
            <person name="Goodstein D."/>
            <person name="Barry K."/>
            <person name="Futrell-Griggs M."/>
            <person name="Abernathy B."/>
            <person name="Du J."/>
            <person name="Tian Z."/>
            <person name="Zhu L."/>
            <person name="Gill N."/>
            <person name="Joshi T."/>
            <person name="Libault M."/>
            <person name="Sethuraman A."/>
            <person name="Zhang X."/>
            <person name="Shinozaki K."/>
            <person name="Nguyen H."/>
            <person name="Wing R."/>
            <person name="Cregan P."/>
            <person name="Specht J."/>
            <person name="Grimwood J."/>
            <person name="Rokhsar D."/>
            <person name="Stacey G."/>
            <person name="Shoemaker R."/>
            <person name="Jackson S."/>
        </authorList>
    </citation>
    <scope>NUCLEOTIDE SEQUENCE</scope>
    <source>
        <tissue evidence="13">Callus</tissue>
    </source>
</reference>
<dbReference type="EnsemblPlants" id="KRH72104">
    <property type="protein sequence ID" value="KRH72104"/>
    <property type="gene ID" value="GLYMA_02G191500"/>
</dbReference>
<dbReference type="InterPro" id="IPR001645">
    <property type="entry name" value="Folylpolyglutamate_synth"/>
</dbReference>
<evidence type="ECO:0000256" key="11">
    <source>
        <dbReference type="ARBA" id="ARBA00030876"/>
    </source>
</evidence>
<dbReference type="GO" id="GO:0005524">
    <property type="term" value="F:ATP binding"/>
    <property type="evidence" value="ECO:0007669"/>
    <property type="project" value="UniProtKB-KW"/>
</dbReference>
<dbReference type="EMBL" id="CM000835">
    <property type="protein sequence ID" value="KRH72104.1"/>
    <property type="molecule type" value="Genomic_DNA"/>
</dbReference>
<evidence type="ECO:0000256" key="7">
    <source>
        <dbReference type="ARBA" id="ARBA00022741"/>
    </source>
</evidence>
<accession>A0A0R0L608</accession>
<dbReference type="SMR" id="A0A0R0L608"/>
<evidence type="ECO:0000256" key="8">
    <source>
        <dbReference type="ARBA" id="ARBA00022840"/>
    </source>
</evidence>
<evidence type="ECO:0000256" key="3">
    <source>
        <dbReference type="ARBA" id="ARBA00013025"/>
    </source>
</evidence>
<dbReference type="PROSITE" id="PS01012">
    <property type="entry name" value="FOLYLPOLYGLU_SYNT_2"/>
    <property type="match status" value="1"/>
</dbReference>
<keyword evidence="9" id="KW-0460">Magnesium</keyword>
<evidence type="ECO:0000256" key="2">
    <source>
        <dbReference type="ARBA" id="ARBA00008276"/>
    </source>
</evidence>
<dbReference type="PANTHER" id="PTHR11136:SF5">
    <property type="entry name" value="FOLYLPOLYGLUTAMATE SYNTHASE, MITOCHONDRIAL"/>
    <property type="match status" value="1"/>
</dbReference>
<evidence type="ECO:0000313" key="13">
    <source>
        <dbReference type="EMBL" id="KRH72104.1"/>
    </source>
</evidence>
<dbReference type="AlphaFoldDB" id="A0A0R0L608"/>
<dbReference type="SUPFAM" id="SSF53623">
    <property type="entry name" value="MurD-like peptide ligases, catalytic domain"/>
    <property type="match status" value="1"/>
</dbReference>
<keyword evidence="4" id="KW-0554">One-carbon metabolism</keyword>
<dbReference type="EC" id="6.3.2.17" evidence="3"/>
<reference evidence="14" key="2">
    <citation type="submission" date="2018-02" db="UniProtKB">
        <authorList>
            <consortium name="EnsemblPlants"/>
        </authorList>
    </citation>
    <scope>IDENTIFICATION</scope>
    <source>
        <strain evidence="14">Williams 82</strain>
    </source>
</reference>
<evidence type="ECO:0000256" key="9">
    <source>
        <dbReference type="ARBA" id="ARBA00022842"/>
    </source>
</evidence>
<evidence type="ECO:0000256" key="1">
    <source>
        <dbReference type="ARBA" id="ARBA00005150"/>
    </source>
</evidence>
<keyword evidence="8" id="KW-0067">ATP-binding</keyword>
<dbReference type="InterPro" id="IPR036565">
    <property type="entry name" value="Mur-like_cat_sf"/>
</dbReference>
<evidence type="ECO:0000313" key="15">
    <source>
        <dbReference type="Proteomes" id="UP000008827"/>
    </source>
</evidence>
<comment type="pathway">
    <text evidence="1">Cofactor biosynthesis; tetrahydrofolylpolyglutamate biosynthesis.</text>
</comment>
<dbReference type="Gramene" id="KRH72104">
    <property type="protein sequence ID" value="KRH72104"/>
    <property type="gene ID" value="GLYMA_02G191500"/>
</dbReference>
<comment type="similarity">
    <text evidence="2">Belongs to the folylpolyglutamate synthase family.</text>
</comment>
<keyword evidence="15" id="KW-1185">Reference proteome</keyword>
<dbReference type="InterPro" id="IPR018109">
    <property type="entry name" value="Folylpolyglutamate_synth_CS"/>
</dbReference>
<dbReference type="PANTHER" id="PTHR11136">
    <property type="entry name" value="FOLYLPOLYGLUTAMATE SYNTHASE-RELATED"/>
    <property type="match status" value="1"/>
</dbReference>
<dbReference type="Proteomes" id="UP000008827">
    <property type="component" value="Chromosome 2"/>
</dbReference>
<proteinExistence type="inferred from homology"/>
<dbReference type="GO" id="GO:0046872">
    <property type="term" value="F:metal ion binding"/>
    <property type="evidence" value="ECO:0007669"/>
    <property type="project" value="UniProtKB-KW"/>
</dbReference>
<evidence type="ECO:0000313" key="14">
    <source>
        <dbReference type="EnsemblPlants" id="KRH72104"/>
    </source>
</evidence>
<comment type="catalytic activity">
    <reaction evidence="12">
        <text>(6S)-5,6,7,8-tetrahydrofolyl-(gamma-L-Glu)(n) + L-glutamate + ATP = (6S)-5,6,7,8-tetrahydrofolyl-(gamma-L-Glu)(n+1) + ADP + phosphate + H(+)</text>
        <dbReference type="Rhea" id="RHEA:10580"/>
        <dbReference type="Rhea" id="RHEA-COMP:14738"/>
        <dbReference type="Rhea" id="RHEA-COMP:14740"/>
        <dbReference type="ChEBI" id="CHEBI:15378"/>
        <dbReference type="ChEBI" id="CHEBI:29985"/>
        <dbReference type="ChEBI" id="CHEBI:30616"/>
        <dbReference type="ChEBI" id="CHEBI:43474"/>
        <dbReference type="ChEBI" id="CHEBI:141005"/>
        <dbReference type="ChEBI" id="CHEBI:456216"/>
        <dbReference type="EC" id="6.3.2.17"/>
    </reaction>
</comment>
<dbReference type="GO" id="GO:0004326">
    <property type="term" value="F:tetrahydrofolylpolyglutamate synthase activity"/>
    <property type="evidence" value="ECO:0007669"/>
    <property type="project" value="UniProtKB-EC"/>
</dbReference>
<evidence type="ECO:0000256" key="5">
    <source>
        <dbReference type="ARBA" id="ARBA00022598"/>
    </source>
</evidence>
<dbReference type="NCBIfam" id="TIGR01499">
    <property type="entry name" value="folC"/>
    <property type="match status" value="1"/>
</dbReference>
<sequence>MEKISSLITRQRRGEKPPISNKLEIMSLYLKILGLDEDINKLNIIHVAGTKGKGSTCIFCEAILRECGFRTGVFTSPHLIDVRERFRIDGIDISEDKFLQYFWDCWNRLEENTTEQLSMPPLFLFLTILAFKIFISEQVDAAIIEVGLGGKEDSTNVIKEPTVCGITSLGMDHTEILGDTLGQIASHKAGIFKVPLEVTEPFDCKQMKGLELGLSGDHQFYNAALAVSLSRCWLQRTGNWGKKYQKDSNLPDEFIRGLSTAHFSGRAQIVYDSSPNSDCSEILSKNCGGELIFYLDGAHSPESMETCAKWFSNAVKRYEISSHSSFEVENAEESLENGHFLHESKTLEQLEKSFRRILLFNCLDVRNPHILLPRLVNTCASSVISSDLHGIDLSWQFNLQRIWEKITHGKEMTTLLEKDFKIDNKEILPPHEFLYDDASSGCHSHNYLARSAVIPSLPLTIKWLRDCVRDHPSTRLQVLVTGSLHLVGDVLKLLKR</sequence>
<dbReference type="Gene3D" id="3.90.190.20">
    <property type="entry name" value="Mur ligase, C-terminal domain"/>
    <property type="match status" value="1"/>
</dbReference>
<keyword evidence="5" id="KW-0436">Ligase</keyword>
<evidence type="ECO:0000256" key="10">
    <source>
        <dbReference type="ARBA" id="ARBA00030592"/>
    </source>
</evidence>
<dbReference type="Gene3D" id="3.40.1190.10">
    <property type="entry name" value="Mur-like, catalytic domain"/>
    <property type="match status" value="1"/>
</dbReference>